<feature type="transmembrane region" description="Helical" evidence="1">
    <location>
        <begin position="135"/>
        <end position="154"/>
    </location>
</feature>
<dbReference type="STRING" id="1801773.A3A03_02085"/>
<accession>A0A1F6XIP8</accession>
<gene>
    <name evidence="2" type="ORF">A3A03_02085</name>
</gene>
<keyword evidence="1" id="KW-0472">Membrane</keyword>
<keyword evidence="1" id="KW-1133">Transmembrane helix</keyword>
<comment type="caution">
    <text evidence="2">The sequence shown here is derived from an EMBL/GenBank/DDBJ whole genome shotgun (WGS) entry which is preliminary data.</text>
</comment>
<feature type="transmembrane region" description="Helical" evidence="1">
    <location>
        <begin position="72"/>
        <end position="105"/>
    </location>
</feature>
<evidence type="ECO:0000256" key="1">
    <source>
        <dbReference type="SAM" id="Phobius"/>
    </source>
</evidence>
<evidence type="ECO:0000313" key="3">
    <source>
        <dbReference type="Proteomes" id="UP000176629"/>
    </source>
</evidence>
<evidence type="ECO:0000313" key="2">
    <source>
        <dbReference type="EMBL" id="OGI93872.1"/>
    </source>
</evidence>
<feature type="transmembrane region" description="Helical" evidence="1">
    <location>
        <begin position="26"/>
        <end position="52"/>
    </location>
</feature>
<protein>
    <submittedName>
        <fullName evidence="2">Uncharacterized protein</fullName>
    </submittedName>
</protein>
<name>A0A1F6XIP8_9BACT</name>
<dbReference type="EMBL" id="MFUX01000037">
    <property type="protein sequence ID" value="OGI93872.1"/>
    <property type="molecule type" value="Genomic_DNA"/>
</dbReference>
<keyword evidence="1" id="KW-0812">Transmembrane</keyword>
<dbReference type="Proteomes" id="UP000176629">
    <property type="component" value="Unassembled WGS sequence"/>
</dbReference>
<proteinExistence type="predicted"/>
<organism evidence="2 3">
    <name type="scientific">Candidatus Nomurabacteria bacterium RIFCSPLOWO2_01_FULL_40_18</name>
    <dbReference type="NCBI Taxonomy" id="1801773"/>
    <lineage>
        <taxon>Bacteria</taxon>
        <taxon>Candidatus Nomuraibacteriota</taxon>
    </lineage>
</organism>
<sequence>MKQIIDKTIKYYSDARQRATRRKSPWNIVLILLLLVTWPVIWYLLLKLIWLFHVTIYPSHEWGYFWHQSGSISLRSLILGFLMAFSIVPGAMTLACILVNVLFWFIPWFRRIFESEAKGYSGTSFRTTMHKLFKIFLWTFPAGLAISLLAAYFLQSLR</sequence>
<reference evidence="2 3" key="1">
    <citation type="journal article" date="2016" name="Nat. Commun.">
        <title>Thousands of microbial genomes shed light on interconnected biogeochemical processes in an aquifer system.</title>
        <authorList>
            <person name="Anantharaman K."/>
            <person name="Brown C.T."/>
            <person name="Hug L.A."/>
            <person name="Sharon I."/>
            <person name="Castelle C.J."/>
            <person name="Probst A.J."/>
            <person name="Thomas B.C."/>
            <person name="Singh A."/>
            <person name="Wilkins M.J."/>
            <person name="Karaoz U."/>
            <person name="Brodie E.L."/>
            <person name="Williams K.H."/>
            <person name="Hubbard S.S."/>
            <person name="Banfield J.F."/>
        </authorList>
    </citation>
    <scope>NUCLEOTIDE SEQUENCE [LARGE SCALE GENOMIC DNA]</scope>
</reference>
<dbReference type="AlphaFoldDB" id="A0A1F6XIP8"/>